<evidence type="ECO:0000256" key="1">
    <source>
        <dbReference type="SAM" id="MobiDB-lite"/>
    </source>
</evidence>
<evidence type="ECO:0000313" key="3">
    <source>
        <dbReference type="Proteomes" id="UP000178869"/>
    </source>
</evidence>
<comment type="caution">
    <text evidence="2">The sequence shown here is derived from an EMBL/GenBank/DDBJ whole genome shotgun (WGS) entry which is preliminary data.</text>
</comment>
<evidence type="ECO:0000313" key="2">
    <source>
        <dbReference type="EMBL" id="OHA46398.1"/>
    </source>
</evidence>
<name>A0A1G2PDH9_9BACT</name>
<reference evidence="2 3" key="1">
    <citation type="journal article" date="2016" name="Nat. Commun.">
        <title>Thousands of microbial genomes shed light on interconnected biogeochemical processes in an aquifer system.</title>
        <authorList>
            <person name="Anantharaman K."/>
            <person name="Brown C.T."/>
            <person name="Hug L.A."/>
            <person name="Sharon I."/>
            <person name="Castelle C.J."/>
            <person name="Probst A.J."/>
            <person name="Thomas B.C."/>
            <person name="Singh A."/>
            <person name="Wilkins M.J."/>
            <person name="Karaoz U."/>
            <person name="Brodie E.L."/>
            <person name="Williams K.H."/>
            <person name="Hubbard S.S."/>
            <person name="Banfield J.F."/>
        </authorList>
    </citation>
    <scope>NUCLEOTIDE SEQUENCE [LARGE SCALE GENOMIC DNA]</scope>
</reference>
<protein>
    <submittedName>
        <fullName evidence="2">Uncharacterized protein</fullName>
    </submittedName>
</protein>
<feature type="region of interest" description="Disordered" evidence="1">
    <location>
        <begin position="1"/>
        <end position="29"/>
    </location>
</feature>
<dbReference type="Proteomes" id="UP000178869">
    <property type="component" value="Unassembled WGS sequence"/>
</dbReference>
<sequence length="87" mass="9982">MSDQIRKNRGNRQTTNKRVGAAARQAKGDTRRLVMNRAERADTRQEVRATRSPQEQLVLLDKRPGKAAKERARLRKKIAAFKRIKSA</sequence>
<organism evidence="2 3">
    <name type="scientific">Candidatus Terrybacteria bacterium RIFCSPHIGHO2_01_FULL_43_35</name>
    <dbReference type="NCBI Taxonomy" id="1802361"/>
    <lineage>
        <taxon>Bacteria</taxon>
        <taxon>Candidatus Terryibacteriota</taxon>
    </lineage>
</organism>
<accession>A0A1G2PDH9</accession>
<dbReference type="AlphaFoldDB" id="A0A1G2PDH9"/>
<dbReference type="EMBL" id="MHSR01000016">
    <property type="protein sequence ID" value="OHA46398.1"/>
    <property type="molecule type" value="Genomic_DNA"/>
</dbReference>
<gene>
    <name evidence="2" type="ORF">A2828_00415</name>
</gene>
<proteinExistence type="predicted"/>